<comment type="similarity">
    <text evidence="1 7">Belongs to the ATP-dependent AMP-binding enzyme family.</text>
</comment>
<evidence type="ECO:0000256" key="5">
    <source>
        <dbReference type="ARBA" id="ARBA00022741"/>
    </source>
</evidence>
<evidence type="ECO:0000256" key="7">
    <source>
        <dbReference type="RuleBase" id="RU367019"/>
    </source>
</evidence>
<evidence type="ECO:0000259" key="8">
    <source>
        <dbReference type="Pfam" id="PF00501"/>
    </source>
</evidence>
<evidence type="ECO:0000256" key="2">
    <source>
        <dbReference type="ARBA" id="ARBA00012988"/>
    </source>
</evidence>
<keyword evidence="6 7" id="KW-0067">ATP-binding</keyword>
<keyword evidence="7" id="KW-0963">Cytoplasm</keyword>
<keyword evidence="5 7" id="KW-0547">Nucleotide-binding</keyword>
<gene>
    <name evidence="10" type="ORF">X975_15024</name>
</gene>
<dbReference type="GO" id="GO:0005524">
    <property type="term" value="F:ATP binding"/>
    <property type="evidence" value="ECO:0007669"/>
    <property type="project" value="UniProtKB-UniRule"/>
</dbReference>
<dbReference type="EMBL" id="KK122136">
    <property type="protein sequence ID" value="KFM81985.1"/>
    <property type="molecule type" value="Genomic_DNA"/>
</dbReference>
<dbReference type="Gene3D" id="3.40.50.12780">
    <property type="entry name" value="N-terminal domain of ligase-like"/>
    <property type="match status" value="1"/>
</dbReference>
<dbReference type="Pfam" id="PF16177">
    <property type="entry name" value="ACAS_N"/>
    <property type="match status" value="1"/>
</dbReference>
<dbReference type="PANTHER" id="PTHR42921:SF1">
    <property type="entry name" value="ACETOACETYL-COA SYNTHETASE"/>
    <property type="match status" value="1"/>
</dbReference>
<protein>
    <recommendedName>
        <fullName evidence="3 7">Acetoacetyl-CoA synthetase</fullName>
        <ecNumber evidence="2 7">6.2.1.16</ecNumber>
    </recommendedName>
</protein>
<proteinExistence type="inferred from homology"/>
<dbReference type="GO" id="GO:0005829">
    <property type="term" value="C:cytosol"/>
    <property type="evidence" value="ECO:0007669"/>
    <property type="project" value="UniProtKB-SubCell"/>
</dbReference>
<evidence type="ECO:0000313" key="10">
    <source>
        <dbReference type="EMBL" id="KFM81985.1"/>
    </source>
</evidence>
<evidence type="ECO:0000256" key="3">
    <source>
        <dbReference type="ARBA" id="ARBA00015326"/>
    </source>
</evidence>
<keyword evidence="7" id="KW-0443">Lipid metabolism</keyword>
<feature type="domain" description="AMP-dependent synthetase/ligase" evidence="8">
    <location>
        <begin position="101"/>
        <end position="490"/>
    </location>
</feature>
<evidence type="ECO:0000256" key="4">
    <source>
        <dbReference type="ARBA" id="ARBA00022598"/>
    </source>
</evidence>
<dbReference type="EC" id="6.2.1.16" evidence="2 7"/>
<dbReference type="Proteomes" id="UP000054359">
    <property type="component" value="Unassembled WGS sequence"/>
</dbReference>
<dbReference type="InterPro" id="IPR005914">
    <property type="entry name" value="Acac_CoA_synth"/>
</dbReference>
<keyword evidence="11" id="KW-1185">Reference proteome</keyword>
<dbReference type="InterPro" id="IPR020845">
    <property type="entry name" value="AMP-binding_CS"/>
</dbReference>
<comment type="catalytic activity">
    <reaction evidence="7">
        <text>acetoacetate + ATP + CoA = acetoacetyl-CoA + AMP + diphosphate</text>
        <dbReference type="Rhea" id="RHEA:16117"/>
        <dbReference type="ChEBI" id="CHEBI:13705"/>
        <dbReference type="ChEBI" id="CHEBI:30616"/>
        <dbReference type="ChEBI" id="CHEBI:33019"/>
        <dbReference type="ChEBI" id="CHEBI:57286"/>
        <dbReference type="ChEBI" id="CHEBI:57287"/>
        <dbReference type="ChEBI" id="CHEBI:456215"/>
        <dbReference type="EC" id="6.2.1.16"/>
    </reaction>
</comment>
<feature type="non-terminal residue" evidence="10">
    <location>
        <position position="665"/>
    </location>
</feature>
<evidence type="ECO:0000256" key="1">
    <source>
        <dbReference type="ARBA" id="ARBA00006432"/>
    </source>
</evidence>
<evidence type="ECO:0000256" key="6">
    <source>
        <dbReference type="ARBA" id="ARBA00022840"/>
    </source>
</evidence>
<dbReference type="OMA" id="FTRIPFH"/>
<comment type="subcellular location">
    <subcellularLocation>
        <location evidence="7">Cytoplasm</location>
        <location evidence="7">Cytosol</location>
    </subcellularLocation>
</comment>
<dbReference type="STRING" id="407821.A0A087UX96"/>
<evidence type="ECO:0000313" key="11">
    <source>
        <dbReference type="Proteomes" id="UP000054359"/>
    </source>
</evidence>
<dbReference type="GO" id="GO:0030729">
    <property type="term" value="F:acetoacetate-CoA ligase activity"/>
    <property type="evidence" value="ECO:0007669"/>
    <property type="project" value="UniProtKB-UniRule"/>
</dbReference>
<sequence>MDQTNFNDVEMVWQPTEETAAEMKEFKQLIESKYNVKLRDFWDLHKWSVEHLPEFYAELWNNAGIIYSKNFDQVIDLSIPMEDSPPWFEGARLNFAENLLKFRDDHVALISAAEDSETKRTTYAEMYEEATLYAAAFRKFGLKKGDIVACYLSNRREAVFAMLGAVSIGAIFTGALPQLGAEAVINRLKQIKPKILFTIDRFKYNKMEIEMLTKVKKIADGISCLQKIVIVPSKEESKYADVRKIPNSCFLEEFLEMGKEPDGTIPPLIFEQFSFSHPVFISYTSGTSGLPKPLISSFGILLATARDFGIYGKPNRDVVWLSISPVGWTSWNMYTNMLFIGCTLVLFEGHPYFLSSTFLWDMVDELKISHLLLTPNILDDLENKGYIPTEKHSLNSLRVITSGGTVVRPQNFDFCRRLKKDLRIFAIYGCTEVMGPSMWHDTSLPIYKCEVPAASLGTDIQCLNEKGESVTGEPGEIVLMKPVPSLALGLWGDEDRSAFKEKYFSKFPGVFAVGDTGIINPITKGFIICGRSDATLKARGCRFGSSEIYNVVNKFPEVYDSICVSQFSKNFVERAVLFVKMKDGYSFNDEIVNKIRVAIRNELTVRHIPEVILETKNIPYNINGKKVEIIVKKIINNMPYDPESVTNPQCLQNFCNIPELQGFDE</sequence>
<keyword evidence="4 7" id="KW-0436">Ligase</keyword>
<keyword evidence="7" id="KW-0276">Fatty acid metabolism</keyword>
<dbReference type="AlphaFoldDB" id="A0A087UX96"/>
<dbReference type="InterPro" id="IPR042099">
    <property type="entry name" value="ANL_N_sf"/>
</dbReference>
<dbReference type="InterPro" id="IPR000873">
    <property type="entry name" value="AMP-dep_synth/lig_dom"/>
</dbReference>
<dbReference type="OrthoDB" id="10253869at2759"/>
<dbReference type="Gene3D" id="3.30.300.30">
    <property type="match status" value="1"/>
</dbReference>
<dbReference type="PROSITE" id="PS00455">
    <property type="entry name" value="AMP_BINDING"/>
    <property type="match status" value="1"/>
</dbReference>
<name>A0A087UX96_STEMI</name>
<dbReference type="SUPFAM" id="SSF56801">
    <property type="entry name" value="Acetyl-CoA synthetase-like"/>
    <property type="match status" value="1"/>
</dbReference>
<organism evidence="10 11">
    <name type="scientific">Stegodyphus mimosarum</name>
    <name type="common">African social velvet spider</name>
    <dbReference type="NCBI Taxonomy" id="407821"/>
    <lineage>
        <taxon>Eukaryota</taxon>
        <taxon>Metazoa</taxon>
        <taxon>Ecdysozoa</taxon>
        <taxon>Arthropoda</taxon>
        <taxon>Chelicerata</taxon>
        <taxon>Arachnida</taxon>
        <taxon>Araneae</taxon>
        <taxon>Araneomorphae</taxon>
        <taxon>Entelegynae</taxon>
        <taxon>Eresoidea</taxon>
        <taxon>Eresidae</taxon>
        <taxon>Stegodyphus</taxon>
    </lineage>
</organism>
<accession>A0A087UX96</accession>
<dbReference type="PANTHER" id="PTHR42921">
    <property type="entry name" value="ACETOACETYL-COA SYNTHETASE"/>
    <property type="match status" value="1"/>
</dbReference>
<dbReference type="NCBIfam" id="TIGR01217">
    <property type="entry name" value="ac_ac_CoA_syn"/>
    <property type="match status" value="1"/>
</dbReference>
<dbReference type="GO" id="GO:0006631">
    <property type="term" value="P:fatty acid metabolic process"/>
    <property type="evidence" value="ECO:0007669"/>
    <property type="project" value="UniProtKB-UniRule"/>
</dbReference>
<reference evidence="10 11" key="1">
    <citation type="submission" date="2013-11" db="EMBL/GenBank/DDBJ databases">
        <title>Genome sequencing of Stegodyphus mimosarum.</title>
        <authorList>
            <person name="Bechsgaard J."/>
        </authorList>
    </citation>
    <scope>NUCLEOTIDE SEQUENCE [LARGE SCALE GENOMIC DNA]</scope>
</reference>
<dbReference type="InterPro" id="IPR032387">
    <property type="entry name" value="ACAS_N"/>
</dbReference>
<feature type="domain" description="Acetyl-coenzyme A synthetase N-terminal" evidence="9">
    <location>
        <begin position="43"/>
        <end position="98"/>
    </location>
</feature>
<evidence type="ECO:0000259" key="9">
    <source>
        <dbReference type="Pfam" id="PF16177"/>
    </source>
</evidence>
<dbReference type="Pfam" id="PF00501">
    <property type="entry name" value="AMP-binding"/>
    <property type="match status" value="1"/>
</dbReference>
<comment type="function">
    <text evidence="7">Converts acetoacetate to acetoacetyl-CoA in the cytosol.</text>
</comment>
<dbReference type="InterPro" id="IPR045851">
    <property type="entry name" value="AMP-bd_C_sf"/>
</dbReference>